<comment type="caution">
    <text evidence="1">The sequence shown here is derived from an EMBL/GenBank/DDBJ whole genome shotgun (WGS) entry which is preliminary data.</text>
</comment>
<evidence type="ECO:0000313" key="1">
    <source>
        <dbReference type="EMBL" id="PNX64053.1"/>
    </source>
</evidence>
<evidence type="ECO:0000313" key="2">
    <source>
        <dbReference type="Proteomes" id="UP000236291"/>
    </source>
</evidence>
<accession>A0A2K3KCR0</accession>
<gene>
    <name evidence="1" type="ORF">L195_g061929</name>
</gene>
<sequence>SLGVFTLRGGFNPISIPRDSSRLKSEEKGNLATCCGISEEET</sequence>
<feature type="non-terminal residue" evidence="1">
    <location>
        <position position="1"/>
    </location>
</feature>
<reference evidence="1 2" key="1">
    <citation type="journal article" date="2014" name="Am. J. Bot.">
        <title>Genome assembly and annotation for red clover (Trifolium pratense; Fabaceae).</title>
        <authorList>
            <person name="Istvanek J."/>
            <person name="Jaros M."/>
            <person name="Krenek A."/>
            <person name="Repkova J."/>
        </authorList>
    </citation>
    <scope>NUCLEOTIDE SEQUENCE [LARGE SCALE GENOMIC DNA]</scope>
    <source>
        <strain evidence="2">cv. Tatra</strain>
        <tissue evidence="1">Young leaves</tissue>
    </source>
</reference>
<protein>
    <submittedName>
        <fullName evidence="1">Uncharacterized protein</fullName>
    </submittedName>
</protein>
<proteinExistence type="predicted"/>
<organism evidence="1 2">
    <name type="scientific">Trifolium pratense</name>
    <name type="common">Red clover</name>
    <dbReference type="NCBI Taxonomy" id="57577"/>
    <lineage>
        <taxon>Eukaryota</taxon>
        <taxon>Viridiplantae</taxon>
        <taxon>Streptophyta</taxon>
        <taxon>Embryophyta</taxon>
        <taxon>Tracheophyta</taxon>
        <taxon>Spermatophyta</taxon>
        <taxon>Magnoliopsida</taxon>
        <taxon>eudicotyledons</taxon>
        <taxon>Gunneridae</taxon>
        <taxon>Pentapetalae</taxon>
        <taxon>rosids</taxon>
        <taxon>fabids</taxon>
        <taxon>Fabales</taxon>
        <taxon>Fabaceae</taxon>
        <taxon>Papilionoideae</taxon>
        <taxon>50 kb inversion clade</taxon>
        <taxon>NPAAA clade</taxon>
        <taxon>Hologalegina</taxon>
        <taxon>IRL clade</taxon>
        <taxon>Trifolieae</taxon>
        <taxon>Trifolium</taxon>
    </lineage>
</organism>
<name>A0A2K3KCR0_TRIPR</name>
<reference evidence="1 2" key="2">
    <citation type="journal article" date="2017" name="Front. Plant Sci.">
        <title>Gene Classification and Mining of Molecular Markers Useful in Red Clover (Trifolium pratense) Breeding.</title>
        <authorList>
            <person name="Istvanek J."/>
            <person name="Dluhosova J."/>
            <person name="Dluhos P."/>
            <person name="Patkova L."/>
            <person name="Nedelnik J."/>
            <person name="Repkova J."/>
        </authorList>
    </citation>
    <scope>NUCLEOTIDE SEQUENCE [LARGE SCALE GENOMIC DNA]</scope>
    <source>
        <strain evidence="2">cv. Tatra</strain>
        <tissue evidence="1">Young leaves</tissue>
    </source>
</reference>
<dbReference type="EMBL" id="ASHM01161393">
    <property type="protein sequence ID" value="PNX64053.1"/>
    <property type="molecule type" value="Genomic_DNA"/>
</dbReference>
<dbReference type="Proteomes" id="UP000236291">
    <property type="component" value="Unassembled WGS sequence"/>
</dbReference>
<dbReference type="AlphaFoldDB" id="A0A2K3KCR0"/>